<dbReference type="EMBL" id="BAAAQR010000008">
    <property type="protein sequence ID" value="GAA2148840.1"/>
    <property type="molecule type" value="Genomic_DNA"/>
</dbReference>
<dbReference type="RefSeq" id="WP_344153168.1">
    <property type="nucleotide sequence ID" value="NZ_BAAAQR010000008.1"/>
</dbReference>
<name>A0ABP5LPF9_9ACTN</name>
<gene>
    <name evidence="1" type="ORF">GCM10009844_27810</name>
</gene>
<protein>
    <submittedName>
        <fullName evidence="1">Uncharacterized protein</fullName>
    </submittedName>
</protein>
<keyword evidence="2" id="KW-1185">Reference proteome</keyword>
<accession>A0ABP5LPF9</accession>
<evidence type="ECO:0000313" key="2">
    <source>
        <dbReference type="Proteomes" id="UP001501771"/>
    </source>
</evidence>
<organism evidence="1 2">
    <name type="scientific">Nocardioides koreensis</name>
    <dbReference type="NCBI Taxonomy" id="433651"/>
    <lineage>
        <taxon>Bacteria</taxon>
        <taxon>Bacillati</taxon>
        <taxon>Actinomycetota</taxon>
        <taxon>Actinomycetes</taxon>
        <taxon>Propionibacteriales</taxon>
        <taxon>Nocardioidaceae</taxon>
        <taxon>Nocardioides</taxon>
    </lineage>
</organism>
<sequence>MLWILLIVVVAVVVYKFRGPILAKILGQDQGRINRQLNRRKR</sequence>
<proteinExistence type="predicted"/>
<dbReference type="Proteomes" id="UP001501771">
    <property type="component" value="Unassembled WGS sequence"/>
</dbReference>
<reference evidence="2" key="1">
    <citation type="journal article" date="2019" name="Int. J. Syst. Evol. Microbiol.">
        <title>The Global Catalogue of Microorganisms (GCM) 10K type strain sequencing project: providing services to taxonomists for standard genome sequencing and annotation.</title>
        <authorList>
            <consortium name="The Broad Institute Genomics Platform"/>
            <consortium name="The Broad Institute Genome Sequencing Center for Infectious Disease"/>
            <person name="Wu L."/>
            <person name="Ma J."/>
        </authorList>
    </citation>
    <scope>NUCLEOTIDE SEQUENCE [LARGE SCALE GENOMIC DNA]</scope>
    <source>
        <strain evidence="2">JCM 16022</strain>
    </source>
</reference>
<evidence type="ECO:0000313" key="1">
    <source>
        <dbReference type="EMBL" id="GAA2148840.1"/>
    </source>
</evidence>
<comment type="caution">
    <text evidence="1">The sequence shown here is derived from an EMBL/GenBank/DDBJ whole genome shotgun (WGS) entry which is preliminary data.</text>
</comment>